<keyword evidence="5" id="KW-0694">RNA-binding</keyword>
<evidence type="ECO:0000259" key="7">
    <source>
        <dbReference type="Pfam" id="PF17136"/>
    </source>
</evidence>
<gene>
    <name evidence="5 8" type="primary">rplX</name>
    <name evidence="8" type="ORF">ACFOLH_08930</name>
</gene>
<keyword evidence="3 5" id="KW-0687">Ribonucleoprotein</keyword>
<sequence length="131" mass="14078">MAEGKFRIKKGDTVVLIAGSRSRTKKDGTTVEGDRGKTGKVLAVFPDTKRVLVEGVNRVTKHVKPGSTGRGSSTGGLVHTEAPLHVSRVALVDPETGKATRVGIRVEKQERGGRERNVRVRVARRSGKDIA</sequence>
<evidence type="ECO:0000256" key="4">
    <source>
        <dbReference type="ARBA" id="ARBA00035206"/>
    </source>
</evidence>
<organism evidence="8 9">
    <name type="scientific">Aquipuribacter hungaricus</name>
    <dbReference type="NCBI Taxonomy" id="545624"/>
    <lineage>
        <taxon>Bacteria</taxon>
        <taxon>Bacillati</taxon>
        <taxon>Actinomycetota</taxon>
        <taxon>Actinomycetes</taxon>
        <taxon>Micrococcales</taxon>
        <taxon>Intrasporangiaceae</taxon>
        <taxon>Aquipuribacter</taxon>
    </lineage>
</organism>
<feature type="domain" description="Large ribosomal subunit protein uL24 C-terminal" evidence="7">
    <location>
        <begin position="56"/>
        <end position="130"/>
    </location>
</feature>
<dbReference type="InterPro" id="IPR041988">
    <property type="entry name" value="Ribosomal_uL24_KOW"/>
</dbReference>
<comment type="caution">
    <text evidence="8">The sequence shown here is derived from an EMBL/GenBank/DDBJ whole genome shotgun (WGS) entry which is preliminary data.</text>
</comment>
<dbReference type="InterPro" id="IPR008991">
    <property type="entry name" value="Translation_prot_SH3-like_sf"/>
</dbReference>
<reference evidence="9" key="1">
    <citation type="journal article" date="2019" name="Int. J. Syst. Evol. Microbiol.">
        <title>The Global Catalogue of Microorganisms (GCM) 10K type strain sequencing project: providing services to taxonomists for standard genome sequencing and annotation.</title>
        <authorList>
            <consortium name="The Broad Institute Genomics Platform"/>
            <consortium name="The Broad Institute Genome Sequencing Center for Infectious Disease"/>
            <person name="Wu L."/>
            <person name="Ma J."/>
        </authorList>
    </citation>
    <scope>NUCLEOTIDE SEQUENCE [LARGE SCALE GENOMIC DNA]</scope>
    <source>
        <strain evidence="9">NCAIM B.02333</strain>
    </source>
</reference>
<dbReference type="HAMAP" id="MF_01326_B">
    <property type="entry name" value="Ribosomal_uL24_B"/>
    <property type="match status" value="1"/>
</dbReference>
<name>A0ABV7WF66_9MICO</name>
<dbReference type="Pfam" id="PF17136">
    <property type="entry name" value="ribosomal_L24"/>
    <property type="match status" value="1"/>
</dbReference>
<dbReference type="CDD" id="cd06089">
    <property type="entry name" value="KOW_RPL26"/>
    <property type="match status" value="1"/>
</dbReference>
<dbReference type="InterPro" id="IPR003256">
    <property type="entry name" value="Ribosomal_uL24"/>
</dbReference>
<evidence type="ECO:0000256" key="1">
    <source>
        <dbReference type="ARBA" id="ARBA00010618"/>
    </source>
</evidence>
<dbReference type="NCBIfam" id="TIGR01079">
    <property type="entry name" value="rplX_bact"/>
    <property type="match status" value="1"/>
</dbReference>
<comment type="function">
    <text evidence="5">One of the proteins that surrounds the polypeptide exit tunnel on the outside of the subunit.</text>
</comment>
<protein>
    <recommendedName>
        <fullName evidence="4 5">Large ribosomal subunit protein uL24</fullName>
    </recommendedName>
</protein>
<evidence type="ECO:0000256" key="5">
    <source>
        <dbReference type="HAMAP-Rule" id="MF_01326"/>
    </source>
</evidence>
<keyword evidence="9" id="KW-1185">Reference proteome</keyword>
<dbReference type="InterPro" id="IPR014722">
    <property type="entry name" value="Rib_uL2_dom2"/>
</dbReference>
<evidence type="ECO:0000256" key="3">
    <source>
        <dbReference type="ARBA" id="ARBA00023274"/>
    </source>
</evidence>
<dbReference type="InterPro" id="IPR057264">
    <property type="entry name" value="Ribosomal_uL24_C"/>
</dbReference>
<dbReference type="GO" id="GO:0005840">
    <property type="term" value="C:ribosome"/>
    <property type="evidence" value="ECO:0007669"/>
    <property type="project" value="UniProtKB-KW"/>
</dbReference>
<evidence type="ECO:0000313" key="9">
    <source>
        <dbReference type="Proteomes" id="UP001595685"/>
    </source>
</evidence>
<dbReference type="SUPFAM" id="SSF50104">
    <property type="entry name" value="Translation proteins SH3-like domain"/>
    <property type="match status" value="1"/>
</dbReference>
<evidence type="ECO:0000256" key="6">
    <source>
        <dbReference type="SAM" id="MobiDB-lite"/>
    </source>
</evidence>
<feature type="region of interest" description="Disordered" evidence="6">
    <location>
        <begin position="58"/>
        <end position="81"/>
    </location>
</feature>
<dbReference type="PANTHER" id="PTHR12903">
    <property type="entry name" value="MITOCHONDRIAL RIBOSOMAL PROTEIN L24"/>
    <property type="match status" value="1"/>
</dbReference>
<dbReference type="Gene3D" id="2.30.30.30">
    <property type="match status" value="1"/>
</dbReference>
<comment type="subunit">
    <text evidence="5">Part of the 50S ribosomal subunit.</text>
</comment>
<comment type="similarity">
    <text evidence="1 5">Belongs to the universal ribosomal protein uL24 family.</text>
</comment>
<dbReference type="EMBL" id="JBHRWW010000005">
    <property type="protein sequence ID" value="MFC3688466.1"/>
    <property type="molecule type" value="Genomic_DNA"/>
</dbReference>
<accession>A0ABV7WF66</accession>
<dbReference type="Proteomes" id="UP001595685">
    <property type="component" value="Unassembled WGS sequence"/>
</dbReference>
<dbReference type="RefSeq" id="WP_340293757.1">
    <property type="nucleotide sequence ID" value="NZ_JBBEOI010000122.1"/>
</dbReference>
<proteinExistence type="inferred from homology"/>
<keyword evidence="5" id="KW-0699">rRNA-binding</keyword>
<evidence type="ECO:0000256" key="2">
    <source>
        <dbReference type="ARBA" id="ARBA00022980"/>
    </source>
</evidence>
<keyword evidence="2 5" id="KW-0689">Ribosomal protein</keyword>
<comment type="function">
    <text evidence="5">One of two assembly initiator proteins, it binds directly to the 5'-end of the 23S rRNA, where it nucleates assembly of the 50S subunit.</text>
</comment>
<evidence type="ECO:0000313" key="8">
    <source>
        <dbReference type="EMBL" id="MFC3688466.1"/>
    </source>
</evidence>